<evidence type="ECO:0000313" key="2">
    <source>
        <dbReference type="EMBL" id="OWO98832.1"/>
    </source>
</evidence>
<feature type="region of interest" description="Disordered" evidence="1">
    <location>
        <begin position="480"/>
        <end position="501"/>
    </location>
</feature>
<feature type="compositionally biased region" description="Polar residues" evidence="1">
    <location>
        <begin position="419"/>
        <end position="429"/>
    </location>
</feature>
<organism evidence="2 3">
    <name type="scientific">Diplocarpon coronariae</name>
    <dbReference type="NCBI Taxonomy" id="2795749"/>
    <lineage>
        <taxon>Eukaryota</taxon>
        <taxon>Fungi</taxon>
        <taxon>Dikarya</taxon>
        <taxon>Ascomycota</taxon>
        <taxon>Pezizomycotina</taxon>
        <taxon>Leotiomycetes</taxon>
        <taxon>Helotiales</taxon>
        <taxon>Drepanopezizaceae</taxon>
        <taxon>Diplocarpon</taxon>
    </lineage>
</organism>
<feature type="compositionally biased region" description="Basic and acidic residues" evidence="1">
    <location>
        <begin position="250"/>
        <end position="266"/>
    </location>
</feature>
<sequence>MPPERRRQRLAPETGNMERERTTQGQGQVQGPMRCDDAGVAGAAGAVADAGAAEEDEDEDEADADADDDDEDTSVQDSISSEGQGDGMRMRMAVAMAMVKLKLKQSGDAAAGCSSSAGGGRGPCPCPCPCPCRRLSSRLALDTFALRPPAAVSGRDETAELSTVESEDLGRILLCQPGTARPRSARGLPGDPPGRSSGPCHDTAPLDRARMHGDGDTTGDWRLAGDTRSDPPASRDTRPDRAALLSSLRSPDREASVSRDLERSEVGDGMAHLRSGHDERRATSDERPETRDERPDGGAAHDIDLRAFPPRPKSLRPARGLSWWRVATSTGGWLGRADAASDVPHLRRVAWASAIDQDIFSSPSPLVPLHAHLLHAHPLHHLELNRGVRFPISRVITTSTRRISRSQSCWELWERSRGASTPAVSNPGPTQHKDLTSPNHRTVSQAGMPEEFPYPSAICIYPRSRHPSRTRPFPAPLLETLLAQTPKPKDKDSNQDLFKLQ</sequence>
<feature type="region of interest" description="Disordered" evidence="1">
    <location>
        <begin position="419"/>
        <end position="441"/>
    </location>
</feature>
<proteinExistence type="predicted"/>
<dbReference type="Proteomes" id="UP000242519">
    <property type="component" value="Unassembled WGS sequence"/>
</dbReference>
<dbReference type="InParanoid" id="A0A218YUP6"/>
<name>A0A218YUP6_9HELO</name>
<feature type="region of interest" description="Disordered" evidence="1">
    <location>
        <begin position="1"/>
        <end position="87"/>
    </location>
</feature>
<keyword evidence="3" id="KW-1185">Reference proteome</keyword>
<reference evidence="2 3" key="1">
    <citation type="submission" date="2017-04" db="EMBL/GenBank/DDBJ databases">
        <title>Draft genome sequence of Marssonina coronaria NL1: causal agent of apple blotch.</title>
        <authorList>
            <person name="Cheng Q."/>
        </authorList>
    </citation>
    <scope>NUCLEOTIDE SEQUENCE [LARGE SCALE GENOMIC DNA]</scope>
    <source>
        <strain evidence="2 3">NL1</strain>
    </source>
</reference>
<dbReference type="AlphaFoldDB" id="A0A218YUP6"/>
<feature type="compositionally biased region" description="Low complexity" evidence="1">
    <location>
        <begin position="38"/>
        <end position="51"/>
    </location>
</feature>
<feature type="compositionally biased region" description="Acidic residues" evidence="1">
    <location>
        <begin position="52"/>
        <end position="74"/>
    </location>
</feature>
<feature type="compositionally biased region" description="Basic and acidic residues" evidence="1">
    <location>
        <begin position="204"/>
        <end position="215"/>
    </location>
</feature>
<dbReference type="EMBL" id="MZNU01000377">
    <property type="protein sequence ID" value="OWO98832.1"/>
    <property type="molecule type" value="Genomic_DNA"/>
</dbReference>
<feature type="region of interest" description="Disordered" evidence="1">
    <location>
        <begin position="176"/>
        <end position="311"/>
    </location>
</feature>
<protein>
    <submittedName>
        <fullName evidence="2">Uncharacterized protein</fullName>
    </submittedName>
</protein>
<evidence type="ECO:0000313" key="3">
    <source>
        <dbReference type="Proteomes" id="UP000242519"/>
    </source>
</evidence>
<gene>
    <name evidence="2" type="ORF">B2J93_7094</name>
</gene>
<feature type="compositionally biased region" description="Basic and acidic residues" evidence="1">
    <location>
        <begin position="223"/>
        <end position="241"/>
    </location>
</feature>
<evidence type="ECO:0000256" key="1">
    <source>
        <dbReference type="SAM" id="MobiDB-lite"/>
    </source>
</evidence>
<comment type="caution">
    <text evidence="2">The sequence shown here is derived from an EMBL/GenBank/DDBJ whole genome shotgun (WGS) entry which is preliminary data.</text>
</comment>
<feature type="compositionally biased region" description="Basic and acidic residues" evidence="1">
    <location>
        <begin position="275"/>
        <end position="305"/>
    </location>
</feature>
<accession>A0A218YUP6</accession>